<evidence type="ECO:0000256" key="1">
    <source>
        <dbReference type="SAM" id="Coils"/>
    </source>
</evidence>
<comment type="caution">
    <text evidence="3">The sequence shown here is derived from an EMBL/GenBank/DDBJ whole genome shotgun (WGS) entry which is preliminary data.</text>
</comment>
<dbReference type="PANTHER" id="PTHR30565:SF9">
    <property type="entry name" value="PROTEIN YCIF"/>
    <property type="match status" value="1"/>
</dbReference>
<name>A0A2N0TTM7_9FLAO</name>
<reference evidence="3 5" key="1">
    <citation type="submission" date="2015-10" db="EMBL/GenBank/DDBJ databases">
        <title>Draft genome sequence of Salegentibacter salinarum KCTC 12975.</title>
        <authorList>
            <person name="Lin W."/>
            <person name="Zheng Q."/>
        </authorList>
    </citation>
    <scope>NUCLEOTIDE SEQUENCE [LARGE SCALE GENOMIC DNA]</scope>
    <source>
        <strain evidence="3 5">KCTC 12974</strain>
    </source>
</reference>
<gene>
    <name evidence="3" type="ORF">APR40_13280</name>
    <name evidence="2" type="ORF">BHS39_13315</name>
</gene>
<evidence type="ECO:0000313" key="4">
    <source>
        <dbReference type="Proteomes" id="UP000176009"/>
    </source>
</evidence>
<dbReference type="RefSeq" id="WP_070054330.1">
    <property type="nucleotide sequence ID" value="NZ_LKTR01000025.1"/>
</dbReference>
<dbReference type="InterPro" id="IPR012347">
    <property type="entry name" value="Ferritin-like"/>
</dbReference>
<dbReference type="Gene3D" id="1.20.1260.10">
    <property type="match status" value="1"/>
</dbReference>
<dbReference type="Pfam" id="PF05974">
    <property type="entry name" value="DUF892"/>
    <property type="match status" value="1"/>
</dbReference>
<accession>A0A2N0TTM7</accession>
<dbReference type="Proteomes" id="UP000232533">
    <property type="component" value="Unassembled WGS sequence"/>
</dbReference>
<evidence type="ECO:0000313" key="5">
    <source>
        <dbReference type="Proteomes" id="UP000232533"/>
    </source>
</evidence>
<dbReference type="InterPro" id="IPR047114">
    <property type="entry name" value="YciF"/>
</dbReference>
<evidence type="ECO:0000313" key="2">
    <source>
        <dbReference type="EMBL" id="OEY72366.1"/>
    </source>
</evidence>
<keyword evidence="4" id="KW-1185">Reference proteome</keyword>
<dbReference type="InterPro" id="IPR009078">
    <property type="entry name" value="Ferritin-like_SF"/>
</dbReference>
<reference evidence="2 4" key="2">
    <citation type="submission" date="2016-09" db="EMBL/GenBank/DDBJ databases">
        <title>Genome Sequence of Salegentibacter salarius,Isolated from a Marine Solar Saltern of the Yellow Sea in South Korea.</title>
        <authorList>
            <person name="Zheng Q."/>
            <person name="Liu Y."/>
        </authorList>
    </citation>
    <scope>NUCLEOTIDE SEQUENCE [LARGE SCALE GENOMIC DNA]</scope>
    <source>
        <strain evidence="2 4">KCTC 12974</strain>
    </source>
</reference>
<proteinExistence type="predicted"/>
<dbReference type="AlphaFoldDB" id="A0A2N0TTM7"/>
<feature type="coiled-coil region" evidence="1">
    <location>
        <begin position="118"/>
        <end position="152"/>
    </location>
</feature>
<dbReference type="OrthoDB" id="9795056at2"/>
<dbReference type="PANTHER" id="PTHR30565">
    <property type="entry name" value="PROTEIN YCIF"/>
    <property type="match status" value="1"/>
</dbReference>
<dbReference type="SUPFAM" id="SSF47240">
    <property type="entry name" value="Ferritin-like"/>
    <property type="match status" value="1"/>
</dbReference>
<evidence type="ECO:0000313" key="3">
    <source>
        <dbReference type="EMBL" id="PKD18100.1"/>
    </source>
</evidence>
<dbReference type="EMBL" id="MJBR01000021">
    <property type="protein sequence ID" value="OEY72366.1"/>
    <property type="molecule type" value="Genomic_DNA"/>
</dbReference>
<feature type="non-terminal residue" evidence="3">
    <location>
        <position position="1"/>
    </location>
</feature>
<protein>
    <submittedName>
        <fullName evidence="3">Uncharacterized protein</fullName>
    </submittedName>
</protein>
<dbReference type="EMBL" id="LKTR01000025">
    <property type="protein sequence ID" value="PKD18100.1"/>
    <property type="molecule type" value="Genomic_DNA"/>
</dbReference>
<organism evidence="3 5">
    <name type="scientific">Salegentibacter salarius</name>
    <dbReference type="NCBI Taxonomy" id="435906"/>
    <lineage>
        <taxon>Bacteria</taxon>
        <taxon>Pseudomonadati</taxon>
        <taxon>Bacteroidota</taxon>
        <taxon>Flavobacteriia</taxon>
        <taxon>Flavobacteriales</taxon>
        <taxon>Flavobacteriaceae</taxon>
        <taxon>Salegentibacter</taxon>
    </lineage>
</organism>
<dbReference type="InterPro" id="IPR010287">
    <property type="entry name" value="DUF892_YciF-like"/>
</dbReference>
<dbReference type="Proteomes" id="UP000176009">
    <property type="component" value="Unassembled WGS sequence"/>
</dbReference>
<sequence length="154" mass="18004">HLFEYQIKDIYSAEEQLTDALPKMHEESESKNLQKLFWTHLEETKTHKTRIEQVSGRLNIEPTGQTCKSMLRLGEGVNCFIKKEAINEIKDIGLIDEAKKIENYRIACYEALINYSKSLDLENQAEELELSLKEGQKRYRNLSDLLEEINIKND</sequence>
<keyword evidence="1" id="KW-0175">Coiled coil</keyword>